<dbReference type="AlphaFoldDB" id="A9IWK9"/>
<protein>
    <submittedName>
        <fullName evidence="1">Integrase protein</fullName>
    </submittedName>
</protein>
<gene>
    <name evidence="1" type="primary">int (fragment)</name>
    <name evidence="1" type="ordered locus">BT_1670</name>
</gene>
<evidence type="ECO:0000313" key="1">
    <source>
        <dbReference type="EMBL" id="CAK01993.1"/>
    </source>
</evidence>
<reference evidence="1 2" key="1">
    <citation type="journal article" date="2007" name="Nat. Genet.">
        <title>Genomic analysis of Bartonella identifies type IV secretion systems as host adaptability factors.</title>
        <authorList>
            <person name="Saenz H.L."/>
            <person name="Engel P."/>
            <person name="Stoeckli M.C."/>
            <person name="Lanz C."/>
            <person name="Raddatz G."/>
            <person name="Vayssier-Taussat M."/>
            <person name="Birtles R."/>
            <person name="Schuster S.C."/>
            <person name="Dehio C."/>
        </authorList>
    </citation>
    <scope>NUCLEOTIDE SEQUENCE [LARGE SCALE GENOMIC DNA]</scope>
    <source>
        <strain evidence="2">DSM 28219 / CCUG 45778 / CIP 105476 / IBS 506</strain>
    </source>
</reference>
<organism evidence="1 2">
    <name type="scientific">Bartonella tribocorum (strain DSM 28219 / CCUG 45778 / CIP 105476 / IBS 506)</name>
    <dbReference type="NCBI Taxonomy" id="382640"/>
    <lineage>
        <taxon>Bacteria</taxon>
        <taxon>Pseudomonadati</taxon>
        <taxon>Pseudomonadota</taxon>
        <taxon>Alphaproteobacteria</taxon>
        <taxon>Hyphomicrobiales</taxon>
        <taxon>Bartonellaceae</taxon>
        <taxon>Bartonella</taxon>
    </lineage>
</organism>
<proteinExistence type="predicted"/>
<evidence type="ECO:0000313" key="2">
    <source>
        <dbReference type="Proteomes" id="UP000001592"/>
    </source>
</evidence>
<name>A9IWK9_BART1</name>
<dbReference type="Proteomes" id="UP000001592">
    <property type="component" value="Chromosome"/>
</dbReference>
<accession>A9IWK9</accession>
<sequence>MRNISLKQTRTLETISVFFLNRSALYERHDPIKKRHKQKYEEMYHLHYLKDSALNSFKSRKSKK</sequence>
<dbReference type="KEGG" id="btr:BT_1670"/>
<dbReference type="HOGENOM" id="CLU_2858649_0_0_5"/>
<dbReference type="EMBL" id="AM260525">
    <property type="protein sequence ID" value="CAK01993.1"/>
    <property type="molecule type" value="Genomic_DNA"/>
</dbReference>
<keyword evidence="2" id="KW-1185">Reference proteome</keyword>